<name>A0A934RZZ3_9BACT</name>
<dbReference type="Proteomes" id="UP000617628">
    <property type="component" value="Unassembled WGS sequence"/>
</dbReference>
<dbReference type="InterPro" id="IPR029052">
    <property type="entry name" value="Metallo-depent_PP-like"/>
</dbReference>
<organism evidence="2 3">
    <name type="scientific">Pelagicoccus mobilis</name>
    <dbReference type="NCBI Taxonomy" id="415221"/>
    <lineage>
        <taxon>Bacteria</taxon>
        <taxon>Pseudomonadati</taxon>
        <taxon>Verrucomicrobiota</taxon>
        <taxon>Opitutia</taxon>
        <taxon>Puniceicoccales</taxon>
        <taxon>Pelagicoccaceae</taxon>
        <taxon>Pelagicoccus</taxon>
    </lineage>
</organism>
<dbReference type="InterPro" id="IPR004843">
    <property type="entry name" value="Calcineurin-like_PHP"/>
</dbReference>
<dbReference type="Gene3D" id="3.60.21.10">
    <property type="match status" value="1"/>
</dbReference>
<dbReference type="SUPFAM" id="SSF56300">
    <property type="entry name" value="Metallo-dependent phosphatases"/>
    <property type="match status" value="1"/>
</dbReference>
<dbReference type="PANTHER" id="PTHR43143">
    <property type="entry name" value="METALLOPHOSPHOESTERASE, CALCINEURIN SUPERFAMILY"/>
    <property type="match status" value="1"/>
</dbReference>
<accession>A0A934RZZ3</accession>
<dbReference type="InterPro" id="IPR051918">
    <property type="entry name" value="STPP_CPPED1"/>
</dbReference>
<evidence type="ECO:0000313" key="2">
    <source>
        <dbReference type="EMBL" id="MBK1879842.1"/>
    </source>
</evidence>
<dbReference type="PANTHER" id="PTHR43143:SF1">
    <property type="entry name" value="SERINE_THREONINE-PROTEIN PHOSPHATASE CPPED1"/>
    <property type="match status" value="1"/>
</dbReference>
<feature type="domain" description="Calcineurin-like phosphoesterase" evidence="1">
    <location>
        <begin position="5"/>
        <end position="173"/>
    </location>
</feature>
<evidence type="ECO:0000259" key="1">
    <source>
        <dbReference type="Pfam" id="PF00149"/>
    </source>
</evidence>
<evidence type="ECO:0000313" key="3">
    <source>
        <dbReference type="Proteomes" id="UP000617628"/>
    </source>
</evidence>
<dbReference type="AlphaFoldDB" id="A0A934RZZ3"/>
<dbReference type="EMBL" id="JAENIL010000060">
    <property type="protein sequence ID" value="MBK1879842.1"/>
    <property type="molecule type" value="Genomic_DNA"/>
</dbReference>
<keyword evidence="3" id="KW-1185">Reference proteome</keyword>
<gene>
    <name evidence="2" type="ORF">JIN87_23360</name>
</gene>
<dbReference type="Pfam" id="PF00149">
    <property type="entry name" value="Metallophos"/>
    <property type="match status" value="1"/>
</dbReference>
<comment type="caution">
    <text evidence="2">The sequence shown here is derived from an EMBL/GenBank/DDBJ whole genome shotgun (WGS) entry which is preliminary data.</text>
</comment>
<dbReference type="RefSeq" id="WP_200358109.1">
    <property type="nucleotide sequence ID" value="NZ_JAENIL010000060.1"/>
</dbReference>
<proteinExistence type="predicted"/>
<reference evidence="2" key="1">
    <citation type="submission" date="2021-01" db="EMBL/GenBank/DDBJ databases">
        <title>Modified the classification status of verrucomicrobia.</title>
        <authorList>
            <person name="Feng X."/>
        </authorList>
    </citation>
    <scope>NUCLEOTIDE SEQUENCE</scope>
    <source>
        <strain evidence="2">KCTC 13126</strain>
    </source>
</reference>
<sequence length="223" mass="25618">MKRLEIAVEQINEAKPDFVALCGDMVHNANEQSFADFKKIQAGLEVPCYCVPGNHDIKKVPTRESLAFYRKHFGEDYYAFEHKGYFFAFINTQFWKSPTPGESAKHDAWFEDQLTQASSKGLPVFVVGHYPLYVKDIGEEEKNPNLPVAKRKEVLDLYRKYGVVAMLGGHTHHLVQNEVEGIQLFNAETTSKNFDKRPFGFRLWHVDPEEGFQNEFVALDDLV</sequence>
<protein>
    <submittedName>
        <fullName evidence="2">Metallophosphoesterase</fullName>
    </submittedName>
</protein>
<dbReference type="GO" id="GO:0016787">
    <property type="term" value="F:hydrolase activity"/>
    <property type="evidence" value="ECO:0007669"/>
    <property type="project" value="InterPro"/>
</dbReference>